<dbReference type="RefSeq" id="XP_028876536.1">
    <property type="nucleotide sequence ID" value="XM_029019062.1"/>
</dbReference>
<dbReference type="VEuPathDB" id="CryptoDB:cubi_02050"/>
<dbReference type="OrthoDB" id="342079at2759"/>
<dbReference type="SUPFAM" id="SSF50729">
    <property type="entry name" value="PH domain-like"/>
    <property type="match status" value="1"/>
</dbReference>
<name>A0A1J4MMR0_9CRYT</name>
<evidence type="ECO:0000313" key="1">
    <source>
        <dbReference type="EMBL" id="OII75529.1"/>
    </source>
</evidence>
<evidence type="ECO:0008006" key="3">
    <source>
        <dbReference type="Google" id="ProtNLM"/>
    </source>
</evidence>
<organism evidence="1 2">
    <name type="scientific">Cryptosporidium ubiquitum</name>
    <dbReference type="NCBI Taxonomy" id="857276"/>
    <lineage>
        <taxon>Eukaryota</taxon>
        <taxon>Sar</taxon>
        <taxon>Alveolata</taxon>
        <taxon>Apicomplexa</taxon>
        <taxon>Conoidasida</taxon>
        <taxon>Coccidia</taxon>
        <taxon>Eucoccidiorida</taxon>
        <taxon>Eimeriorina</taxon>
        <taxon>Cryptosporidiidae</taxon>
        <taxon>Cryptosporidium</taxon>
    </lineage>
</organism>
<dbReference type="GeneID" id="39978841"/>
<proteinExistence type="predicted"/>
<gene>
    <name evidence="1" type="ORF">cubi_02050</name>
</gene>
<dbReference type="Proteomes" id="UP000186176">
    <property type="component" value="Unassembled WGS sequence"/>
</dbReference>
<accession>A0A1J4MMR0</accession>
<dbReference type="EMBL" id="LRBP01000001">
    <property type="protein sequence ID" value="OII75529.1"/>
    <property type="molecule type" value="Genomic_DNA"/>
</dbReference>
<sequence length="531" mass="62677">MINSSVSTSLNSYENFDDNEELKLSGQKKIDTDNFQSEINPGNIINNFPIITGYYGVVLRKKKHPLFGSYWNKEYCLLQSNIFVCHELKYPYKIKKSISIASISKCEISKMDPCVYCLTINNNEHNSGKSEISQIRGFSCFNFKNKKIEIIKIKCTSTLDTQKWTLYINNTLKNWRSNKNNAKNLYNANQYIEKTIAQELFEKVNRKLKKVIIQSSINNMILIFNQIQKRNFYNSFYKIKINSIINLNNKESESSRSTSNLSTSKNDFTFKNDLLLIKRRIILFKIEQGSNHLKRIIIKRMSEYWELFKNQIKSNLFNSYRESEFMEIHYKLIIKRRIFLFWRELLRIISLKNKDNKQKKRKSVDLIISTDSTAAYNTNDTLFHSNSSSLKDSTLNLLSEMTLSPTTNTKNPNKEIYCKPDIFKNQLKQNKIINKTDNKRQTTLKTSAKGNNVHIRDISNIRKNIIQITKLNFIILTKVKIAWNLLETNRVKSNALLSIYKYNQIQSFFEILERNWKSEFYRVFLVLKQKQ</sequence>
<dbReference type="AlphaFoldDB" id="A0A1J4MMR0"/>
<evidence type="ECO:0000313" key="2">
    <source>
        <dbReference type="Proteomes" id="UP000186176"/>
    </source>
</evidence>
<protein>
    <recommendedName>
        <fullName evidence="3">PH domain-containing protein</fullName>
    </recommendedName>
</protein>
<comment type="caution">
    <text evidence="1">The sequence shown here is derived from an EMBL/GenBank/DDBJ whole genome shotgun (WGS) entry which is preliminary data.</text>
</comment>
<keyword evidence="2" id="KW-1185">Reference proteome</keyword>
<reference evidence="1 2" key="1">
    <citation type="submission" date="2016-10" db="EMBL/GenBank/DDBJ databases">
        <title>Reductive evolution of mitochondrial metabolism and differential evolution of invasion-related proteins in Cryptosporidium.</title>
        <authorList>
            <person name="Liu S."/>
            <person name="Roellig D.M."/>
            <person name="Guo Y."/>
            <person name="Li N."/>
            <person name="Frace M.A."/>
            <person name="Tang K."/>
            <person name="Zhang L."/>
            <person name="Feng Y."/>
            <person name="Xiao L."/>
        </authorList>
    </citation>
    <scope>NUCLEOTIDE SEQUENCE [LARGE SCALE GENOMIC DNA]</scope>
    <source>
        <strain evidence="1">39726</strain>
    </source>
</reference>